<evidence type="ECO:0000256" key="5">
    <source>
        <dbReference type="ARBA" id="ARBA00022844"/>
    </source>
</evidence>
<dbReference type="InterPro" id="IPR003514">
    <property type="entry name" value="Microviridae_protein_F"/>
</dbReference>
<dbReference type="Gene3D" id="2.60.169.10">
    <property type="entry name" value="Microviridae F protein"/>
    <property type="match status" value="2"/>
</dbReference>
<name>A0AAU8B6K1_9VIRU</name>
<dbReference type="InterPro" id="IPR037002">
    <property type="entry name" value="Microviridae_protein_F_sf"/>
</dbReference>
<protein>
    <submittedName>
        <fullName evidence="6">Major capsid protein</fullName>
    </submittedName>
</protein>
<evidence type="ECO:0000313" key="6">
    <source>
        <dbReference type="EMBL" id="XCD07323.1"/>
    </source>
</evidence>
<dbReference type="EMBL" id="PP511783">
    <property type="protein sequence ID" value="XCD07323.1"/>
    <property type="molecule type" value="Genomic_DNA"/>
</dbReference>
<evidence type="ECO:0000256" key="2">
    <source>
        <dbReference type="ARBA" id="ARBA00009963"/>
    </source>
</evidence>
<keyword evidence="5" id="KW-0946">Virion</keyword>
<dbReference type="GO" id="GO:0039615">
    <property type="term" value="C:T=1 icosahedral viral capsid"/>
    <property type="evidence" value="ECO:0007669"/>
    <property type="project" value="UniProtKB-KW"/>
</dbReference>
<dbReference type="InterPro" id="IPR016184">
    <property type="entry name" value="Capsid/spike_ssDNA_virus"/>
</dbReference>
<accession>A0AAU8B6K1</accession>
<dbReference type="Pfam" id="PF02305">
    <property type="entry name" value="Phage_F"/>
    <property type="match status" value="2"/>
</dbReference>
<sequence length="635" mass="69278">MSTRYQQVTNRGSETHFASALSGAPEFSRMTALPTHITTLNAGDIVPVYCAEVLPNETISLGINDAVIRETTLRAPVMGNLVVDFYAFFVPNRVVNDSFKAVMGENYSGSWTATAVSLAPLVGVSQTGTITVPVGSVADYYGFPTQSGIPVQTLQACHDLKFRGYVEIYNTRFRDQNYQPPIAMSHLNVFQNFFGWSGSDTQGYRFNIDGSSSGNVTVSISPSVVPDGSYGKGAVQHALVGSGTGDSSSTVSLPNSAIAQQTVLNHFSALNPPLKANKLHDYFTSVLPSPQKGASVFAPITITSSTGYIYALPRNVYSSELGSDAVSGVYTSTTGQVASTVGVNPSTGAVAFKSIDSTALDVYFNNLGIDVADLRDLGSSLSVDDLRQAVAVQQVYEALARSGSRYREYVRGFFGLEVDDPFLDIPQYLGHIRRDLAMYQTAQTSASVEDSTPQGNLAAFGYTTFDGHLFNETFKEHGYIHVMAVIRQKNIYPSYLARDNFRMSFLDFYQPQLANISEQPVYRCQINPFVTAAEAFEPFGYQEAWAEYRFEPDYVTGYMRPGLTESLSLWNYADNLDTALQIADSSFMKSNAQEVVDRSLALTSSTVPQFKAQITFAVDKQLPMPTYSIPGLDVL</sequence>
<proteinExistence type="inferred from homology"/>
<reference evidence="6" key="1">
    <citation type="submission" date="2024-03" db="EMBL/GenBank/DDBJ databases">
        <title>Diverse circular DNA viruses in blood, oral, and fecal samples of captive lemurs.</title>
        <authorList>
            <person name="Paietta E.N."/>
            <person name="Kraberger S."/>
            <person name="Lund M.C."/>
            <person name="Custer J.M."/>
            <person name="Vargas K.M."/>
            <person name="Ehmke E.E."/>
            <person name="Yoder A.D."/>
            <person name="Varsani A."/>
        </authorList>
    </citation>
    <scope>NUCLEOTIDE SEQUENCE</scope>
    <source>
        <strain evidence="6">Duke_27FS_13</strain>
    </source>
</reference>
<comment type="similarity">
    <text evidence="2">Belongs to the microviridae F protein family.</text>
</comment>
<dbReference type="GO" id="GO:0005198">
    <property type="term" value="F:structural molecule activity"/>
    <property type="evidence" value="ECO:0007669"/>
    <property type="project" value="InterPro"/>
</dbReference>
<evidence type="ECO:0000256" key="4">
    <source>
        <dbReference type="ARBA" id="ARBA00022561"/>
    </source>
</evidence>
<keyword evidence="3" id="KW-1140">T=1 icosahedral capsid protein</keyword>
<evidence type="ECO:0000256" key="3">
    <source>
        <dbReference type="ARBA" id="ARBA00022431"/>
    </source>
</evidence>
<evidence type="ECO:0000256" key="1">
    <source>
        <dbReference type="ARBA" id="ARBA00004328"/>
    </source>
</evidence>
<organism evidence="6">
    <name type="scientific">Dulem virus 209</name>
    <dbReference type="NCBI Taxonomy" id="3145686"/>
    <lineage>
        <taxon>Viruses</taxon>
        <taxon>Monodnaviria</taxon>
        <taxon>Sangervirae</taxon>
        <taxon>Phixviricota</taxon>
        <taxon>Malgrandaviricetes</taxon>
        <taxon>Petitvirales</taxon>
        <taxon>Microviridae</taxon>
        <taxon>Microvirus</taxon>
    </lineage>
</organism>
<keyword evidence="4" id="KW-0167">Capsid protein</keyword>
<dbReference type="SUPFAM" id="SSF88645">
    <property type="entry name" value="ssDNA viruses"/>
    <property type="match status" value="2"/>
</dbReference>
<comment type="subcellular location">
    <subcellularLocation>
        <location evidence="1">Virion</location>
    </subcellularLocation>
</comment>